<dbReference type="Gene3D" id="1.20.120.1220">
    <property type="match status" value="1"/>
</dbReference>
<dbReference type="RefSeq" id="WP_133581007.1">
    <property type="nucleotide sequence ID" value="NZ_SNYJ01000011.1"/>
</dbReference>
<gene>
    <name evidence="10" type="ORF">EV213_11135</name>
</gene>
<evidence type="ECO:0000256" key="4">
    <source>
        <dbReference type="ARBA" id="ARBA00022692"/>
    </source>
</evidence>
<dbReference type="InterPro" id="IPR010627">
    <property type="entry name" value="Prepilin_pept_A24_N"/>
</dbReference>
<dbReference type="OrthoDB" id="9789291at2"/>
<evidence type="ECO:0000259" key="8">
    <source>
        <dbReference type="Pfam" id="PF01478"/>
    </source>
</evidence>
<feature type="transmembrane region" description="Helical" evidence="7">
    <location>
        <begin position="98"/>
        <end position="116"/>
    </location>
</feature>
<sequence length="249" mass="27316">MSAFWMVYFILIGLVTSSFFSLVGLRVPQKQSILKPRSRCDSCGVTLTWKQLIPVVSYSVQKGRCASCGTRISPILPFFELLTAAVFAVTYMTFGLQWYTVIVLLFFALLHMISVSDLFFMRIPNIILLVGGGLVVIVQLFNPYMTLVSSLIGGAVGFGVLFLLMVISRGGMGAGDVKLFFFVGFVLGWGDTLLVLFLASLLGAVYGIIGRIAGRFERKQSIPFGPFISLGAVIVVLYGDILQRWYMGG</sequence>
<dbReference type="PANTHER" id="PTHR30487">
    <property type="entry name" value="TYPE 4 PREPILIN-LIKE PROTEINS LEADER PEPTIDE-PROCESSING ENZYME"/>
    <property type="match status" value="1"/>
</dbReference>
<evidence type="ECO:0000256" key="3">
    <source>
        <dbReference type="ARBA" id="ARBA00022475"/>
    </source>
</evidence>
<dbReference type="GO" id="GO:0032259">
    <property type="term" value="P:methylation"/>
    <property type="evidence" value="ECO:0007669"/>
    <property type="project" value="UniProtKB-KW"/>
</dbReference>
<dbReference type="GO" id="GO:0005886">
    <property type="term" value="C:plasma membrane"/>
    <property type="evidence" value="ECO:0007669"/>
    <property type="project" value="UniProtKB-SubCell"/>
</dbReference>
<keyword evidence="10" id="KW-0808">Transferase</keyword>
<dbReference type="AlphaFoldDB" id="A0A4R6TXD8"/>
<reference evidence="10 11" key="1">
    <citation type="submission" date="2019-03" db="EMBL/GenBank/DDBJ databases">
        <title>Genomic Encyclopedia of Type Strains, Phase IV (KMG-IV): sequencing the most valuable type-strain genomes for metagenomic binning, comparative biology and taxonomic classification.</title>
        <authorList>
            <person name="Goeker M."/>
        </authorList>
    </citation>
    <scope>NUCLEOTIDE SEQUENCE [LARGE SCALE GENOMIC DNA]</scope>
    <source>
        <strain evidence="10 11">DSM 28697</strain>
    </source>
</reference>
<comment type="caution">
    <text evidence="10">The sequence shown here is derived from an EMBL/GenBank/DDBJ whole genome shotgun (WGS) entry which is preliminary data.</text>
</comment>
<keyword evidence="5 7" id="KW-1133">Transmembrane helix</keyword>
<feature type="transmembrane region" description="Helical" evidence="7">
    <location>
        <begin position="6"/>
        <end position="27"/>
    </location>
</feature>
<keyword evidence="4 7" id="KW-0812">Transmembrane</keyword>
<dbReference type="PANTHER" id="PTHR30487:SF0">
    <property type="entry name" value="PREPILIN LEADER PEPTIDASE_N-METHYLTRANSFERASE-RELATED"/>
    <property type="match status" value="1"/>
</dbReference>
<dbReference type="Pfam" id="PF06750">
    <property type="entry name" value="A24_N_bact"/>
    <property type="match status" value="1"/>
</dbReference>
<dbReference type="GO" id="GO:0008168">
    <property type="term" value="F:methyltransferase activity"/>
    <property type="evidence" value="ECO:0007669"/>
    <property type="project" value="UniProtKB-KW"/>
</dbReference>
<evidence type="ECO:0000313" key="11">
    <source>
        <dbReference type="Proteomes" id="UP000295632"/>
    </source>
</evidence>
<feature type="domain" description="Prepilin peptidase A24 N-terminal" evidence="9">
    <location>
        <begin position="11"/>
        <end position="94"/>
    </location>
</feature>
<name>A0A4R6TXD8_9BACI</name>
<proteinExistence type="inferred from homology"/>
<feature type="transmembrane region" description="Helical" evidence="7">
    <location>
        <begin position="221"/>
        <end position="239"/>
    </location>
</feature>
<dbReference type="InterPro" id="IPR050882">
    <property type="entry name" value="Prepilin_peptidase/N-MTase"/>
</dbReference>
<feature type="domain" description="Prepilin type IV endopeptidase peptidase" evidence="8">
    <location>
        <begin position="104"/>
        <end position="208"/>
    </location>
</feature>
<organism evidence="10 11">
    <name type="scientific">Aureibacillus halotolerans</name>
    <dbReference type="NCBI Taxonomy" id="1508390"/>
    <lineage>
        <taxon>Bacteria</taxon>
        <taxon>Bacillati</taxon>
        <taxon>Bacillota</taxon>
        <taxon>Bacilli</taxon>
        <taxon>Bacillales</taxon>
        <taxon>Bacillaceae</taxon>
        <taxon>Aureibacillus</taxon>
    </lineage>
</organism>
<dbReference type="GO" id="GO:0006465">
    <property type="term" value="P:signal peptide processing"/>
    <property type="evidence" value="ECO:0007669"/>
    <property type="project" value="TreeGrafter"/>
</dbReference>
<evidence type="ECO:0000256" key="6">
    <source>
        <dbReference type="ARBA" id="ARBA00023136"/>
    </source>
</evidence>
<dbReference type="InterPro" id="IPR000045">
    <property type="entry name" value="Prepilin_IV_endopep_pep"/>
</dbReference>
<comment type="subcellular location">
    <subcellularLocation>
        <location evidence="1">Cell membrane</location>
        <topology evidence="1">Multi-pass membrane protein</topology>
    </subcellularLocation>
</comment>
<feature type="transmembrane region" description="Helical" evidence="7">
    <location>
        <begin position="123"/>
        <end position="141"/>
    </location>
</feature>
<protein>
    <submittedName>
        <fullName evidence="10">Leader peptidase (Prepilin peptidase)/N-methyltransferase</fullName>
    </submittedName>
</protein>
<accession>A0A4R6TXD8</accession>
<keyword evidence="6 7" id="KW-0472">Membrane</keyword>
<feature type="transmembrane region" description="Helical" evidence="7">
    <location>
        <begin position="147"/>
        <end position="167"/>
    </location>
</feature>
<dbReference type="GO" id="GO:0004190">
    <property type="term" value="F:aspartic-type endopeptidase activity"/>
    <property type="evidence" value="ECO:0007669"/>
    <property type="project" value="InterPro"/>
</dbReference>
<comment type="similarity">
    <text evidence="2">Belongs to the peptidase A24 family.</text>
</comment>
<dbReference type="Pfam" id="PF01478">
    <property type="entry name" value="Peptidase_A24"/>
    <property type="match status" value="1"/>
</dbReference>
<evidence type="ECO:0000256" key="1">
    <source>
        <dbReference type="ARBA" id="ARBA00004651"/>
    </source>
</evidence>
<evidence type="ECO:0000256" key="5">
    <source>
        <dbReference type="ARBA" id="ARBA00022989"/>
    </source>
</evidence>
<evidence type="ECO:0000256" key="7">
    <source>
        <dbReference type="SAM" id="Phobius"/>
    </source>
</evidence>
<keyword evidence="11" id="KW-1185">Reference proteome</keyword>
<feature type="transmembrane region" description="Helical" evidence="7">
    <location>
        <begin position="179"/>
        <end position="209"/>
    </location>
</feature>
<keyword evidence="3" id="KW-1003">Cell membrane</keyword>
<keyword evidence="10" id="KW-0489">Methyltransferase</keyword>
<dbReference type="Proteomes" id="UP000295632">
    <property type="component" value="Unassembled WGS sequence"/>
</dbReference>
<evidence type="ECO:0000259" key="9">
    <source>
        <dbReference type="Pfam" id="PF06750"/>
    </source>
</evidence>
<dbReference type="EMBL" id="SNYJ01000011">
    <property type="protein sequence ID" value="TDQ37956.1"/>
    <property type="molecule type" value="Genomic_DNA"/>
</dbReference>
<evidence type="ECO:0000256" key="2">
    <source>
        <dbReference type="ARBA" id="ARBA00005801"/>
    </source>
</evidence>
<evidence type="ECO:0000313" key="10">
    <source>
        <dbReference type="EMBL" id="TDQ37956.1"/>
    </source>
</evidence>